<dbReference type="GO" id="GO:0006935">
    <property type="term" value="P:chemotaxis"/>
    <property type="evidence" value="ECO:0007669"/>
    <property type="project" value="InterPro"/>
</dbReference>
<accession>E6TXZ8</accession>
<dbReference type="OrthoDB" id="2803178at2"/>
<keyword evidence="8" id="KW-1185">Reference proteome</keyword>
<dbReference type="InterPro" id="IPR004089">
    <property type="entry name" value="MCPsignal_dom"/>
</dbReference>
<evidence type="ECO:0000259" key="6">
    <source>
        <dbReference type="PROSITE" id="PS50111"/>
    </source>
</evidence>
<comment type="similarity">
    <text evidence="2">Belongs to the methyl-accepting chemotaxis (MCP) protein family.</text>
</comment>
<dbReference type="GO" id="GO:0004888">
    <property type="term" value="F:transmembrane signaling receptor activity"/>
    <property type="evidence" value="ECO:0007669"/>
    <property type="project" value="InterPro"/>
</dbReference>
<protein>
    <submittedName>
        <fullName evidence="7">Methyl-accepting chemotaxis sensory transducer</fullName>
    </submittedName>
</protein>
<evidence type="ECO:0000256" key="3">
    <source>
        <dbReference type="PROSITE-ProRule" id="PRU00284"/>
    </source>
</evidence>
<sequence>MKKKPANFKSYGKSLLKKIKRMRYKGKLIQKLTLLIAAIFVVSTASSFFIYYHNQQVTNNSLALEEAADLQQRYTLLLSEVKQIGLTQLQLVTSGYESDRVENLQESLHLYEQNYNYINDMIEGDEALEHYFSHFGNAFSTYEELNERYFLPGFEYEDRDRVRSRVTPHIVRTEDNINSVDDRIHTYLENSIDEARSELHSAITTTTIITITGTVFLVLVPLLFLLLFGKNVSSGVRLVMDRIEAYKAGNLHFKQSKTRYDEFHDINTALEEMGTSLRDVLESNEQAGKEVTHVAEQTSKASSEQLTAMEKLLETIHHFSNELDQQTDFTTTISSTTEQVSASSQEMQSSVELMTSQVNEVGSTSNQGVALMRELQETMKQLNENTEIASRKVSDMEQQLNEISAFMEGIDNIASQTNLLALNASIEATRAGAAGRSFSVVATEIRKLSSETNEFSTRTKEILANLGEETIQVVSAFDSFLIKSIETLEKTDVASTKFQDISEKNNHLTTQYNEMILSIEQINEAMESVVESVSQLVEGANYLQKNNHTFKGVIEKQTLSQKELTKLIASLYDTAQSLKKSS</sequence>
<keyword evidence="5" id="KW-0812">Transmembrane</keyword>
<organism evidence="7 8">
    <name type="scientific">Evansella cellulosilytica (strain ATCC 21833 / DSM 2522 / FERM P-1141 / JCM 9156 / N-4)</name>
    <name type="common">Bacillus cellulosilyticus</name>
    <dbReference type="NCBI Taxonomy" id="649639"/>
    <lineage>
        <taxon>Bacteria</taxon>
        <taxon>Bacillati</taxon>
        <taxon>Bacillota</taxon>
        <taxon>Bacilli</taxon>
        <taxon>Bacillales</taxon>
        <taxon>Bacillaceae</taxon>
        <taxon>Evansella</taxon>
    </lineage>
</organism>
<dbReference type="KEGG" id="bco:Bcell_2961"/>
<evidence type="ECO:0000256" key="5">
    <source>
        <dbReference type="SAM" id="Phobius"/>
    </source>
</evidence>
<feature type="coiled-coil region" evidence="4">
    <location>
        <begin position="372"/>
        <end position="399"/>
    </location>
</feature>
<dbReference type="PRINTS" id="PR00260">
    <property type="entry name" value="CHEMTRNSDUCR"/>
</dbReference>
<dbReference type="PANTHER" id="PTHR32089:SF112">
    <property type="entry name" value="LYSOZYME-LIKE PROTEIN-RELATED"/>
    <property type="match status" value="1"/>
</dbReference>
<gene>
    <name evidence="7" type="ordered locus">Bcell_2961</name>
</gene>
<dbReference type="EMBL" id="CP002394">
    <property type="protein sequence ID" value="ADU31211.1"/>
    <property type="molecule type" value="Genomic_DNA"/>
</dbReference>
<keyword evidence="5" id="KW-0472">Membrane</keyword>
<evidence type="ECO:0000256" key="2">
    <source>
        <dbReference type="ARBA" id="ARBA00029447"/>
    </source>
</evidence>
<dbReference type="GO" id="GO:0007165">
    <property type="term" value="P:signal transduction"/>
    <property type="evidence" value="ECO:0007669"/>
    <property type="project" value="UniProtKB-KW"/>
</dbReference>
<keyword evidence="5" id="KW-1133">Transmembrane helix</keyword>
<dbReference type="AlphaFoldDB" id="E6TXZ8"/>
<evidence type="ECO:0000313" key="7">
    <source>
        <dbReference type="EMBL" id="ADU31211.1"/>
    </source>
</evidence>
<reference evidence="7" key="1">
    <citation type="submission" date="2010-12" db="EMBL/GenBank/DDBJ databases">
        <title>Complete sequence of Bacillus cellulosilyticus DSM 2522.</title>
        <authorList>
            <consortium name="US DOE Joint Genome Institute"/>
            <person name="Lucas S."/>
            <person name="Copeland A."/>
            <person name="Lapidus A."/>
            <person name="Cheng J.-F."/>
            <person name="Bruce D."/>
            <person name="Goodwin L."/>
            <person name="Pitluck S."/>
            <person name="Chertkov O."/>
            <person name="Detter J.C."/>
            <person name="Han C."/>
            <person name="Tapia R."/>
            <person name="Land M."/>
            <person name="Hauser L."/>
            <person name="Jeffries C."/>
            <person name="Kyrpides N."/>
            <person name="Ivanova N."/>
            <person name="Mikhailova N."/>
            <person name="Brumm P."/>
            <person name="Mead D."/>
            <person name="Woyke T."/>
        </authorList>
    </citation>
    <scope>NUCLEOTIDE SEQUENCE [LARGE SCALE GENOMIC DNA]</scope>
    <source>
        <strain evidence="7">DSM 2522</strain>
    </source>
</reference>
<feature type="domain" description="Methyl-accepting transducer" evidence="6">
    <location>
        <begin position="301"/>
        <end position="537"/>
    </location>
</feature>
<evidence type="ECO:0000256" key="1">
    <source>
        <dbReference type="ARBA" id="ARBA00023224"/>
    </source>
</evidence>
<dbReference type="RefSeq" id="WP_013489542.1">
    <property type="nucleotide sequence ID" value="NC_014829.1"/>
</dbReference>
<keyword evidence="1 3" id="KW-0807">Transducer</keyword>
<dbReference type="SUPFAM" id="SSF58104">
    <property type="entry name" value="Methyl-accepting chemotaxis protein (MCP) signaling domain"/>
    <property type="match status" value="1"/>
</dbReference>
<dbReference type="STRING" id="649639.Bcell_2961"/>
<name>E6TXZ8_EVAC2</name>
<dbReference type="HOGENOM" id="CLU_490636_0_0_9"/>
<evidence type="ECO:0000256" key="4">
    <source>
        <dbReference type="SAM" id="Coils"/>
    </source>
</evidence>
<dbReference type="Pfam" id="PF00015">
    <property type="entry name" value="MCPsignal"/>
    <property type="match status" value="1"/>
</dbReference>
<dbReference type="eggNOG" id="COG0840">
    <property type="taxonomic scope" value="Bacteria"/>
</dbReference>
<dbReference type="PANTHER" id="PTHR32089">
    <property type="entry name" value="METHYL-ACCEPTING CHEMOTAXIS PROTEIN MCPB"/>
    <property type="match status" value="1"/>
</dbReference>
<dbReference type="Proteomes" id="UP000001401">
    <property type="component" value="Chromosome"/>
</dbReference>
<dbReference type="SMART" id="SM00283">
    <property type="entry name" value="MA"/>
    <property type="match status" value="1"/>
</dbReference>
<dbReference type="GO" id="GO:0016020">
    <property type="term" value="C:membrane"/>
    <property type="evidence" value="ECO:0007669"/>
    <property type="project" value="InterPro"/>
</dbReference>
<proteinExistence type="inferred from homology"/>
<feature type="transmembrane region" description="Helical" evidence="5">
    <location>
        <begin position="208"/>
        <end position="228"/>
    </location>
</feature>
<dbReference type="Gene3D" id="6.10.340.10">
    <property type="match status" value="1"/>
</dbReference>
<keyword evidence="4" id="KW-0175">Coiled coil</keyword>
<dbReference type="InterPro" id="IPR004090">
    <property type="entry name" value="Chemotax_Me-accpt_rcpt"/>
</dbReference>
<dbReference type="Gene3D" id="1.10.287.950">
    <property type="entry name" value="Methyl-accepting chemotaxis protein"/>
    <property type="match status" value="1"/>
</dbReference>
<dbReference type="PROSITE" id="PS50111">
    <property type="entry name" value="CHEMOTAXIS_TRANSDUC_2"/>
    <property type="match status" value="1"/>
</dbReference>
<evidence type="ECO:0000313" key="8">
    <source>
        <dbReference type="Proteomes" id="UP000001401"/>
    </source>
</evidence>